<dbReference type="Proteomes" id="UP000034163">
    <property type="component" value="Unassembled WGS sequence"/>
</dbReference>
<protein>
    <submittedName>
        <fullName evidence="1">Uncharacterized protein</fullName>
    </submittedName>
</protein>
<evidence type="ECO:0000313" key="1">
    <source>
        <dbReference type="EMBL" id="KKS17594.1"/>
    </source>
</evidence>
<sequence length="82" mass="9405">MDENTSKRPNPVKLGDKVRIGKVWYTIGFSSAFDFNKALMRYKDRSDIPDDELISLTDATGYPYEFKLSIVWDAVLAQQAKK</sequence>
<name>A0A0G0WXY4_UNCKA</name>
<gene>
    <name evidence="1" type="ORF">UU72_C0001G0078</name>
</gene>
<proteinExistence type="predicted"/>
<reference evidence="1 2" key="1">
    <citation type="journal article" date="2015" name="Nature">
        <title>rRNA introns, odd ribosomes, and small enigmatic genomes across a large radiation of phyla.</title>
        <authorList>
            <person name="Brown C.T."/>
            <person name="Hug L.A."/>
            <person name="Thomas B.C."/>
            <person name="Sharon I."/>
            <person name="Castelle C.J."/>
            <person name="Singh A."/>
            <person name="Wilkins M.J."/>
            <person name="Williams K.H."/>
            <person name="Banfield J.F."/>
        </authorList>
    </citation>
    <scope>NUCLEOTIDE SEQUENCE [LARGE SCALE GENOMIC DNA]</scope>
</reference>
<accession>A0A0G0WXY4</accession>
<comment type="caution">
    <text evidence="1">The sequence shown here is derived from an EMBL/GenBank/DDBJ whole genome shotgun (WGS) entry which is preliminary data.</text>
</comment>
<organism evidence="1 2">
    <name type="scientific">candidate division WWE3 bacterium GW2011_GWB1_41_6</name>
    <dbReference type="NCBI Taxonomy" id="1619112"/>
    <lineage>
        <taxon>Bacteria</taxon>
        <taxon>Katanobacteria</taxon>
    </lineage>
</organism>
<evidence type="ECO:0000313" key="2">
    <source>
        <dbReference type="Proteomes" id="UP000034163"/>
    </source>
</evidence>
<dbReference type="AlphaFoldDB" id="A0A0G0WXY4"/>
<dbReference type="EMBL" id="LCBS01000001">
    <property type="protein sequence ID" value="KKS17594.1"/>
    <property type="molecule type" value="Genomic_DNA"/>
</dbReference>